<evidence type="ECO:0000259" key="15">
    <source>
        <dbReference type="PROSITE" id="PS00125"/>
    </source>
</evidence>
<evidence type="ECO:0000256" key="4">
    <source>
        <dbReference type="ARBA" id="ARBA00011112"/>
    </source>
</evidence>
<evidence type="ECO:0000256" key="8">
    <source>
        <dbReference type="ARBA" id="ARBA00022860"/>
    </source>
</evidence>
<dbReference type="InterPro" id="IPR004843">
    <property type="entry name" value="Calcineurin-like_PHP"/>
</dbReference>
<comment type="subunit">
    <text evidence="4">Composed of two components (A and B), the A component is the catalytic subunit and the B component confers calcium sensitivity.</text>
</comment>
<dbReference type="GO" id="GO:0097720">
    <property type="term" value="P:calcineurin-mediated signaling"/>
    <property type="evidence" value="ECO:0007669"/>
    <property type="project" value="InterPro"/>
</dbReference>
<comment type="similarity">
    <text evidence="3">Belongs to the PPP phosphatase family. PP-2B subfamily.</text>
</comment>
<feature type="region of interest" description="Disordered" evidence="14">
    <location>
        <begin position="488"/>
        <end position="525"/>
    </location>
</feature>
<keyword evidence="17" id="KW-1185">Reference proteome</keyword>
<dbReference type="FunFam" id="3.60.21.10:FF:000002">
    <property type="entry name" value="Serine/threonine-protein phosphatase"/>
    <property type="match status" value="1"/>
</dbReference>
<proteinExistence type="inferred from homology"/>
<dbReference type="OMA" id="YPAACNF"/>
<keyword evidence="6 13" id="KW-0378">Hydrolase</keyword>
<dbReference type="InterPro" id="IPR041751">
    <property type="entry name" value="MPP_PP2B"/>
</dbReference>
<dbReference type="PRINTS" id="PR00114">
    <property type="entry name" value="STPHPHTASE"/>
</dbReference>
<name>A0A137NV87_CONC2</name>
<dbReference type="InterPro" id="IPR043360">
    <property type="entry name" value="PP2B"/>
</dbReference>
<dbReference type="EC" id="3.1.3.16" evidence="13"/>
<dbReference type="GO" id="GO:0046872">
    <property type="term" value="F:metal ion binding"/>
    <property type="evidence" value="ECO:0007669"/>
    <property type="project" value="UniProtKB-KW"/>
</dbReference>
<comment type="cofactor">
    <cofactor evidence="1">
        <name>Zn(2+)</name>
        <dbReference type="ChEBI" id="CHEBI:29105"/>
    </cofactor>
</comment>
<feature type="compositionally biased region" description="Polar residues" evidence="14">
    <location>
        <begin position="1"/>
        <end position="15"/>
    </location>
</feature>
<dbReference type="Pfam" id="PF00149">
    <property type="entry name" value="Metallophos"/>
    <property type="match status" value="1"/>
</dbReference>
<comment type="catalytic activity">
    <reaction evidence="11">
        <text>O-phospho-L-seryl-[protein] + H2O = L-seryl-[protein] + phosphate</text>
        <dbReference type="Rhea" id="RHEA:20629"/>
        <dbReference type="Rhea" id="RHEA-COMP:9863"/>
        <dbReference type="Rhea" id="RHEA-COMP:11604"/>
        <dbReference type="ChEBI" id="CHEBI:15377"/>
        <dbReference type="ChEBI" id="CHEBI:29999"/>
        <dbReference type="ChEBI" id="CHEBI:43474"/>
        <dbReference type="ChEBI" id="CHEBI:83421"/>
        <dbReference type="EC" id="3.1.3.16"/>
    </reaction>
</comment>
<dbReference type="PROSITE" id="PS00125">
    <property type="entry name" value="SER_THR_PHOSPHATASE"/>
    <property type="match status" value="1"/>
</dbReference>
<gene>
    <name evidence="16" type="ORF">CONCODRAFT_80427</name>
</gene>
<dbReference type="OrthoDB" id="5593063at2759"/>
<evidence type="ECO:0000313" key="16">
    <source>
        <dbReference type="EMBL" id="KXN66652.1"/>
    </source>
</evidence>
<dbReference type="CDD" id="cd07416">
    <property type="entry name" value="MPP_PP2B"/>
    <property type="match status" value="1"/>
</dbReference>
<protein>
    <recommendedName>
        <fullName evidence="13">Serine/threonine-protein phosphatase</fullName>
        <ecNumber evidence="13">3.1.3.16</ecNumber>
    </recommendedName>
</protein>
<evidence type="ECO:0000256" key="10">
    <source>
        <dbReference type="ARBA" id="ARBA00023004"/>
    </source>
</evidence>
<sequence>MERQSTPNITLPNSKTSEDPTIYISEDGQQYSTVDRNCTAIPPPATKFLTDDEFFADAEHTKPHLENLKRHFILEGKLTEEQALFILKTGGDILKSEPTLLEIPAPITVCGDIHGQFFDLMKLFEVGGDPSTTRYLFLGDYVDRGYFSIECVLYLWSLKIWYPDTLSLLRGNHECKHLTEYFTFKAECKYKYSETIYTACIQSFCNLPLAAVMNNQFLCVHGGLSPELTSLDDIRKLNRFKEPSTHGLMCDLLWSDPLEDYGQETTTNHYVHNHVRGCSYFYTYHAVCAFLEKNNLLSVIRAHEAQDAGYRMYRKSKTTGFPSVITLFSAPNYLDVYNNKAAILKYEDNVMNIRQFNSSPHPYWLPNFMDVFTWSLPFVGEKVTDMLLSLLNICSKEELDEAKLESGVGLAQSFVPDSDLESRRNVIKHKILAVGKMARVFSVLRNNSEQVAELKNLMGTKQLPVGSLALGAEGLKRVITTFEEAKQSDLQNERLPPLRDDVDRQNDENMQSALHHAVHDSPDPKLKEVAETLADDMLHED</sequence>
<dbReference type="SMART" id="SM00156">
    <property type="entry name" value="PP2Ac"/>
    <property type="match status" value="1"/>
</dbReference>
<dbReference type="AlphaFoldDB" id="A0A137NV87"/>
<comment type="cofactor">
    <cofactor evidence="2">
        <name>Fe(3+)</name>
        <dbReference type="ChEBI" id="CHEBI:29034"/>
    </cofactor>
</comment>
<evidence type="ECO:0000256" key="1">
    <source>
        <dbReference type="ARBA" id="ARBA00001947"/>
    </source>
</evidence>
<dbReference type="GO" id="GO:0005516">
    <property type="term" value="F:calmodulin binding"/>
    <property type="evidence" value="ECO:0007669"/>
    <property type="project" value="UniProtKB-KW"/>
</dbReference>
<dbReference type="InterPro" id="IPR006186">
    <property type="entry name" value="Ser/Thr-sp_prot-phosphatase"/>
</dbReference>
<accession>A0A137NV87</accession>
<evidence type="ECO:0000256" key="7">
    <source>
        <dbReference type="ARBA" id="ARBA00022833"/>
    </source>
</evidence>
<keyword evidence="8" id="KW-0112">Calmodulin-binding</keyword>
<comment type="catalytic activity">
    <reaction evidence="12 13">
        <text>O-phospho-L-threonyl-[protein] + H2O = L-threonyl-[protein] + phosphate</text>
        <dbReference type="Rhea" id="RHEA:47004"/>
        <dbReference type="Rhea" id="RHEA-COMP:11060"/>
        <dbReference type="Rhea" id="RHEA-COMP:11605"/>
        <dbReference type="ChEBI" id="CHEBI:15377"/>
        <dbReference type="ChEBI" id="CHEBI:30013"/>
        <dbReference type="ChEBI" id="CHEBI:43474"/>
        <dbReference type="ChEBI" id="CHEBI:61977"/>
        <dbReference type="EC" id="3.1.3.16"/>
    </reaction>
</comment>
<evidence type="ECO:0000256" key="2">
    <source>
        <dbReference type="ARBA" id="ARBA00001965"/>
    </source>
</evidence>
<keyword evidence="7" id="KW-0862">Zinc</keyword>
<dbReference type="Proteomes" id="UP000070444">
    <property type="component" value="Unassembled WGS sequence"/>
</dbReference>
<feature type="region of interest" description="Disordered" evidence="14">
    <location>
        <begin position="1"/>
        <end position="20"/>
    </location>
</feature>
<evidence type="ECO:0000256" key="3">
    <source>
        <dbReference type="ARBA" id="ARBA00009905"/>
    </source>
</evidence>
<keyword evidence="10" id="KW-0408">Iron</keyword>
<evidence type="ECO:0000256" key="9">
    <source>
        <dbReference type="ARBA" id="ARBA00022912"/>
    </source>
</evidence>
<feature type="domain" description="Serine/threonine specific protein phosphatases" evidence="15">
    <location>
        <begin position="169"/>
        <end position="174"/>
    </location>
</feature>
<evidence type="ECO:0000256" key="13">
    <source>
        <dbReference type="RuleBase" id="RU004273"/>
    </source>
</evidence>
<keyword evidence="9" id="KW-0904">Protein phosphatase</keyword>
<evidence type="ECO:0000313" key="17">
    <source>
        <dbReference type="Proteomes" id="UP000070444"/>
    </source>
</evidence>
<dbReference type="STRING" id="796925.A0A137NV87"/>
<dbReference type="GO" id="GO:0033192">
    <property type="term" value="F:calmodulin-dependent protein phosphatase activity"/>
    <property type="evidence" value="ECO:0007669"/>
    <property type="project" value="InterPro"/>
</dbReference>
<evidence type="ECO:0000256" key="5">
    <source>
        <dbReference type="ARBA" id="ARBA00022723"/>
    </source>
</evidence>
<dbReference type="Gene3D" id="3.60.21.10">
    <property type="match status" value="1"/>
</dbReference>
<dbReference type="SUPFAM" id="SSF56300">
    <property type="entry name" value="Metallo-dependent phosphatases"/>
    <property type="match status" value="1"/>
</dbReference>
<dbReference type="InterPro" id="IPR029052">
    <property type="entry name" value="Metallo-depent_PP-like"/>
</dbReference>
<dbReference type="EMBL" id="KQ964700">
    <property type="protein sequence ID" value="KXN66652.1"/>
    <property type="molecule type" value="Genomic_DNA"/>
</dbReference>
<organism evidence="16 17">
    <name type="scientific">Conidiobolus coronatus (strain ATCC 28846 / CBS 209.66 / NRRL 28638)</name>
    <name type="common">Delacroixia coronata</name>
    <dbReference type="NCBI Taxonomy" id="796925"/>
    <lineage>
        <taxon>Eukaryota</taxon>
        <taxon>Fungi</taxon>
        <taxon>Fungi incertae sedis</taxon>
        <taxon>Zoopagomycota</taxon>
        <taxon>Entomophthoromycotina</taxon>
        <taxon>Entomophthoromycetes</taxon>
        <taxon>Entomophthorales</taxon>
        <taxon>Ancylistaceae</taxon>
        <taxon>Conidiobolus</taxon>
    </lineage>
</organism>
<dbReference type="PANTHER" id="PTHR45673">
    <property type="entry name" value="SERINE/THREONINE-PROTEIN PHOSPHATASE 2B CATALYTIC SUBUNIT 1-RELATED"/>
    <property type="match status" value="1"/>
</dbReference>
<feature type="compositionally biased region" description="Basic and acidic residues" evidence="14">
    <location>
        <begin position="496"/>
        <end position="507"/>
    </location>
</feature>
<evidence type="ECO:0000256" key="14">
    <source>
        <dbReference type="SAM" id="MobiDB-lite"/>
    </source>
</evidence>
<evidence type="ECO:0000256" key="11">
    <source>
        <dbReference type="ARBA" id="ARBA00047761"/>
    </source>
</evidence>
<reference evidence="16 17" key="1">
    <citation type="journal article" date="2015" name="Genome Biol. Evol.">
        <title>Phylogenomic analyses indicate that early fungi evolved digesting cell walls of algal ancestors of land plants.</title>
        <authorList>
            <person name="Chang Y."/>
            <person name="Wang S."/>
            <person name="Sekimoto S."/>
            <person name="Aerts A.L."/>
            <person name="Choi C."/>
            <person name="Clum A."/>
            <person name="LaButti K.M."/>
            <person name="Lindquist E.A."/>
            <person name="Yee Ngan C."/>
            <person name="Ohm R.A."/>
            <person name="Salamov A.A."/>
            <person name="Grigoriev I.V."/>
            <person name="Spatafora J.W."/>
            <person name="Berbee M.L."/>
        </authorList>
    </citation>
    <scope>NUCLEOTIDE SEQUENCE [LARGE SCALE GENOMIC DNA]</scope>
    <source>
        <strain evidence="16 17">NRRL 28638</strain>
    </source>
</reference>
<keyword evidence="5" id="KW-0479">Metal-binding</keyword>
<evidence type="ECO:0000256" key="12">
    <source>
        <dbReference type="ARBA" id="ARBA00048336"/>
    </source>
</evidence>
<evidence type="ECO:0000256" key="6">
    <source>
        <dbReference type="ARBA" id="ARBA00022801"/>
    </source>
</evidence>